<dbReference type="Pfam" id="PF22917">
    <property type="entry name" value="PRISE"/>
    <property type="match status" value="1"/>
</dbReference>
<proteinExistence type="predicted"/>
<reference evidence="2 3" key="1">
    <citation type="submission" date="2016-10" db="EMBL/GenBank/DDBJ databases">
        <title>Draft genome sequence of Coniochaeta ligniaria NRRL30616, a lignocellulolytic fungus for bioabatement of inhibitors in plant biomass hydrolysates.</title>
        <authorList>
            <consortium name="DOE Joint Genome Institute"/>
            <person name="Jimenez D.J."/>
            <person name="Hector R.E."/>
            <person name="Riley R."/>
            <person name="Sun H."/>
            <person name="Grigoriev I.V."/>
            <person name="Van Elsas J.D."/>
            <person name="Nichols N.N."/>
        </authorList>
    </citation>
    <scope>NUCLEOTIDE SEQUENCE [LARGE SCALE GENOMIC DNA]</scope>
    <source>
        <strain evidence="2 3">NRRL 30616</strain>
    </source>
</reference>
<feature type="domain" description="PRISE-like Rossmann-fold" evidence="1">
    <location>
        <begin position="7"/>
        <end position="393"/>
    </location>
</feature>
<dbReference type="InterPro" id="IPR036291">
    <property type="entry name" value="NAD(P)-bd_dom_sf"/>
</dbReference>
<dbReference type="InParanoid" id="A0A1J7IX58"/>
<organism evidence="2 3">
    <name type="scientific">Coniochaeta ligniaria NRRL 30616</name>
    <dbReference type="NCBI Taxonomy" id="1408157"/>
    <lineage>
        <taxon>Eukaryota</taxon>
        <taxon>Fungi</taxon>
        <taxon>Dikarya</taxon>
        <taxon>Ascomycota</taxon>
        <taxon>Pezizomycotina</taxon>
        <taxon>Sordariomycetes</taxon>
        <taxon>Sordariomycetidae</taxon>
        <taxon>Coniochaetales</taxon>
        <taxon>Coniochaetaceae</taxon>
        <taxon>Coniochaeta</taxon>
    </lineage>
</organism>
<dbReference type="AlphaFoldDB" id="A0A1J7IX58"/>
<dbReference type="PANTHER" id="PTHR32487:SF8">
    <property type="entry name" value="NAD-DEPENDENT EPIMERASE_DEHYDRATASE DOMAIN-CONTAINING PROTEIN"/>
    <property type="match status" value="1"/>
</dbReference>
<dbReference type="EMBL" id="KV875095">
    <property type="protein sequence ID" value="OIW32287.1"/>
    <property type="molecule type" value="Genomic_DNA"/>
</dbReference>
<evidence type="ECO:0000259" key="1">
    <source>
        <dbReference type="Pfam" id="PF22917"/>
    </source>
</evidence>
<protein>
    <recommendedName>
        <fullName evidence="1">PRISE-like Rossmann-fold domain-containing protein</fullName>
    </recommendedName>
</protein>
<dbReference type="STRING" id="1408157.A0A1J7IX58"/>
<dbReference type="InterPro" id="IPR055222">
    <property type="entry name" value="PRISE-like_Rossmann-fold"/>
</dbReference>
<sequence>MSGEKRALIFGASGVSGWAMVNEILGDYPKQGIWGGVVALTNRPLSLEQSQWPRDSRLSIVSGVDILAGSQQDLENTLKARVHEIGSITHMIYLAYKAQADVQAELKDAVEMFQRATIAVDRLSSALEFVVLQTGAKHYGCHLLHDRPAIMKPPLSEKLPRLPSPHAENLFYNPQIDWLTQFAADKRWGWADTRPDIIIGFVPNQNFYSLGTVIGIYLSLRREIDGEGAECPFPGTEASWKALSIDSSSDMIARQTLHVATTTPWKNRKGEAFNVADERNPRRWSEKWPVFCEYFGLKGVKLPEDNPVEVRKYIRDNIETWNKMEQKYGLQTGHADNPRIFPGFEYFLLTQFDTDRQYDMSKMYDEAGFKEERSPRVAWGGVWDRMRKANIIPSEFK</sequence>
<dbReference type="SUPFAM" id="SSF51735">
    <property type="entry name" value="NAD(P)-binding Rossmann-fold domains"/>
    <property type="match status" value="2"/>
</dbReference>
<evidence type="ECO:0000313" key="2">
    <source>
        <dbReference type="EMBL" id="OIW32287.1"/>
    </source>
</evidence>
<dbReference type="OrthoDB" id="1731983at2759"/>
<keyword evidence="3" id="KW-1185">Reference proteome</keyword>
<gene>
    <name evidence="2" type="ORF">CONLIGDRAFT_264669</name>
</gene>
<dbReference type="Proteomes" id="UP000182658">
    <property type="component" value="Unassembled WGS sequence"/>
</dbReference>
<evidence type="ECO:0000313" key="3">
    <source>
        <dbReference type="Proteomes" id="UP000182658"/>
    </source>
</evidence>
<dbReference type="PANTHER" id="PTHR32487">
    <property type="entry name" value="3-OXO-DELTA(4,5)-STEROID 5-BETA-REDUCTASE"/>
    <property type="match status" value="1"/>
</dbReference>
<name>A0A1J7IX58_9PEZI</name>
<dbReference type="CDD" id="cd08948">
    <property type="entry name" value="5beta-POR_like_SDR_a"/>
    <property type="match status" value="1"/>
</dbReference>
<accession>A0A1J7IX58</accession>
<dbReference type="Gene3D" id="3.40.50.720">
    <property type="entry name" value="NAD(P)-binding Rossmann-like Domain"/>
    <property type="match status" value="1"/>
</dbReference>